<feature type="domain" description="Integrase catalytic" evidence="17">
    <location>
        <begin position="321"/>
        <end position="477"/>
    </location>
</feature>
<dbReference type="InterPro" id="IPR036397">
    <property type="entry name" value="RNaseH_sf"/>
</dbReference>
<dbReference type="InterPro" id="IPR012337">
    <property type="entry name" value="RNaseH-like_sf"/>
</dbReference>
<evidence type="ECO:0000256" key="12">
    <source>
        <dbReference type="ARBA" id="ARBA00022833"/>
    </source>
</evidence>
<dbReference type="Gene3D" id="2.60.40.1730">
    <property type="entry name" value="tricorn interacting facor f3 domain"/>
    <property type="match status" value="1"/>
</dbReference>
<dbReference type="InterPro" id="IPR001584">
    <property type="entry name" value="Integrase_cat-core"/>
</dbReference>
<evidence type="ECO:0000256" key="13">
    <source>
        <dbReference type="ARBA" id="ARBA00022918"/>
    </source>
</evidence>
<dbReference type="Gene3D" id="3.30.420.10">
    <property type="entry name" value="Ribonuclease H-like superfamily/Ribonuclease H"/>
    <property type="match status" value="1"/>
</dbReference>
<evidence type="ECO:0000256" key="8">
    <source>
        <dbReference type="ARBA" id="ARBA00022722"/>
    </source>
</evidence>
<dbReference type="Pfam" id="PF11838">
    <property type="entry name" value="ERAP1_C"/>
    <property type="match status" value="1"/>
</dbReference>
<dbReference type="Gene3D" id="1.10.390.10">
    <property type="entry name" value="Neutral Protease Domain 2"/>
    <property type="match status" value="1"/>
</dbReference>
<dbReference type="Gene3D" id="1.25.50.20">
    <property type="match status" value="1"/>
</dbReference>
<dbReference type="GO" id="GO:0004177">
    <property type="term" value="F:aminopeptidase activity"/>
    <property type="evidence" value="ECO:0007669"/>
    <property type="project" value="UniProtKB-KW"/>
</dbReference>
<dbReference type="InterPro" id="IPR043502">
    <property type="entry name" value="DNA/RNA_pol_sf"/>
</dbReference>
<dbReference type="Gene3D" id="1.10.340.70">
    <property type="match status" value="1"/>
</dbReference>
<dbReference type="InterPro" id="IPR034016">
    <property type="entry name" value="M1_APN-typ"/>
</dbReference>
<dbReference type="Pfam" id="PF17900">
    <property type="entry name" value="Peptidase_M1_N"/>
    <property type="match status" value="1"/>
</dbReference>
<evidence type="ECO:0000256" key="14">
    <source>
        <dbReference type="ARBA" id="ARBA00023049"/>
    </source>
</evidence>
<evidence type="ECO:0000256" key="4">
    <source>
        <dbReference type="ARBA" id="ARBA00022622"/>
    </source>
</evidence>
<dbReference type="InterPro" id="IPR001930">
    <property type="entry name" value="Peptidase_M1"/>
</dbReference>
<keyword evidence="7" id="KW-0548">Nucleotidyltransferase</keyword>
<comment type="cofactor">
    <cofactor evidence="1">
        <name>Zn(2+)</name>
        <dbReference type="ChEBI" id="CHEBI:29105"/>
    </cofactor>
</comment>
<comment type="subcellular location">
    <subcellularLocation>
        <location evidence="2">Cell membrane</location>
        <topology evidence="2">Lipid-anchor</topology>
        <topology evidence="2">GPI-anchor</topology>
    </subcellularLocation>
</comment>
<dbReference type="SUPFAM" id="SSF55486">
    <property type="entry name" value="Metalloproteases ('zincins'), catalytic domain"/>
    <property type="match status" value="1"/>
</dbReference>
<keyword evidence="8" id="KW-0540">Nuclease</keyword>
<evidence type="ECO:0000256" key="6">
    <source>
        <dbReference type="ARBA" id="ARBA00022679"/>
    </source>
</evidence>
<dbReference type="InterPro" id="IPR014782">
    <property type="entry name" value="Peptidase_M1_dom"/>
</dbReference>
<keyword evidence="6" id="KW-0808">Transferase</keyword>
<evidence type="ECO:0000256" key="5">
    <source>
        <dbReference type="ARBA" id="ARBA00022670"/>
    </source>
</evidence>
<reference evidence="18 19" key="1">
    <citation type="submission" date="2023-09" db="EMBL/GenBank/DDBJ databases">
        <title>Nesidiocoris tenuis whole genome shotgun sequence.</title>
        <authorList>
            <person name="Shibata T."/>
            <person name="Shimoda M."/>
            <person name="Kobayashi T."/>
            <person name="Uehara T."/>
        </authorList>
    </citation>
    <scope>NUCLEOTIDE SEQUENCE [LARGE SCALE GENOMIC DNA]</scope>
    <source>
        <strain evidence="18 19">Japan</strain>
    </source>
</reference>
<proteinExistence type="inferred from homology"/>
<gene>
    <name evidence="18" type="ORF">NTJ_00126</name>
</gene>
<dbReference type="SUPFAM" id="SSF63737">
    <property type="entry name" value="Leukotriene A4 hydrolase N-terminal domain"/>
    <property type="match status" value="1"/>
</dbReference>
<dbReference type="InterPro" id="IPR045357">
    <property type="entry name" value="Aminopeptidase_N-like_N"/>
</dbReference>
<evidence type="ECO:0000256" key="16">
    <source>
        <dbReference type="SAM" id="MobiDB-lite"/>
    </source>
</evidence>
<evidence type="ECO:0000256" key="7">
    <source>
        <dbReference type="ARBA" id="ARBA00022695"/>
    </source>
</evidence>
<dbReference type="SUPFAM" id="SSF53098">
    <property type="entry name" value="Ribonuclease H-like"/>
    <property type="match status" value="1"/>
</dbReference>
<keyword evidence="12" id="KW-0862">Zinc</keyword>
<evidence type="ECO:0000256" key="11">
    <source>
        <dbReference type="ARBA" id="ARBA00022801"/>
    </source>
</evidence>
<evidence type="ECO:0000256" key="2">
    <source>
        <dbReference type="ARBA" id="ARBA00004609"/>
    </source>
</evidence>
<keyword evidence="9" id="KW-0479">Metal-binding</keyword>
<evidence type="ECO:0000256" key="15">
    <source>
        <dbReference type="ARBA" id="ARBA00023288"/>
    </source>
</evidence>
<evidence type="ECO:0000256" key="3">
    <source>
        <dbReference type="ARBA" id="ARBA00010136"/>
    </source>
</evidence>
<evidence type="ECO:0000256" key="1">
    <source>
        <dbReference type="ARBA" id="ARBA00001947"/>
    </source>
</evidence>
<dbReference type="Proteomes" id="UP001307889">
    <property type="component" value="Chromosome 1"/>
</dbReference>
<comment type="similarity">
    <text evidence="3">Belongs to the peptidase M1 family.</text>
</comment>
<dbReference type="InterPro" id="IPR042097">
    <property type="entry name" value="Aminopeptidase_N-like_N_sf"/>
</dbReference>
<feature type="compositionally biased region" description="Polar residues" evidence="16">
    <location>
        <begin position="588"/>
        <end position="603"/>
    </location>
</feature>
<dbReference type="InterPro" id="IPR041588">
    <property type="entry name" value="Integrase_H2C2"/>
</dbReference>
<keyword evidence="14" id="KW-0482">Metalloprotease</keyword>
<keyword evidence="10" id="KW-0255">Endonuclease</keyword>
<dbReference type="InterPro" id="IPR024571">
    <property type="entry name" value="ERAP1-like_C_dom"/>
</dbReference>
<sequence length="1591" mass="180779">MSVDLLGPLYALTRKDVPWEWSSECEEAFNRAKSAICENCLLVLYDPEKPLVLTTDSSSYGVGATLSHVIDGVEQPIAFASTTLSPAEKNYSQTDREALSLVFGVKYFHTFLAGRRFTLVTDHQPLRSIFGERKGIPVVANARLQRWAIILSAYNYQIRYKKGSEISYADALSRLPVEGSTNVPECLVVAEDFESNFVTCREIARATSEDTVLSQVCQWVQNGWPPKVENEYSIFQKNKLVLSVQDGCLLFGSRVVVPKILQPAVLDLLHKDHVGIVRTKLLARSYVWWTGMDRDIEKKVTTCVTCQCTQNDIIPKVYVPMSKAPGPWKRLHLDFLDTFRCKILLLVDEHSNWLEAWIMSQTTASMVCKKLEQCFACFGPPQSVVSDNGPPFNSKELELFFKSRNIVHTLSPPYHPASNGEVERGVQTVKKLLVRSVVSKGSSSNMQRKLLDCLTSYRFTPSVVTKKSPADLMLGFPVRNPLSMLSPADQIQSNRQSDCPSTIRQFHVNDNVLVKNPKKGILKWLMGRVMKRIGSVVYLVKLSDGIIRKVHLNQMRKSELPDVNHPPARDWYPVVNQDSTVELPLGSEQDQNSESPPSGSSIQPAIPNRREGLRPASAHSLWPVPMLCGESQNGMHKRTVYEHNRVAMCSQKRALCVATVVLSILFTISLIIAYAGPQADCPCAGEAPPYMDEHGRINGTRVIIPIATNGELFPWNSVRLPQFAKPSRYHINIHPNLTTLDVKGQVSIDFTVEKDTYFLVLNSQNLTIAEKMVSDKKNHRLPIARILEYPPRQQLYIELKDKLRKKVNYTIVMKFTTRLGKELEGFYISSYTTKSGEKKYLATTHFEPTYARSAFPCFDEPQFKAKFKVSIYRDRFHISLFNMPVLSTEEAGFFMGTGLLKDEFAESLEMSTYLVAFVVCDYRSIRNLTKRGVPVSVYAPPDLLPQAEFALNTAIKMMDHYERFFNIAYPLPKQDLIAIPDFGVGAMENWGLITYRETSILYDAVQTSAAAHQWVAVVVAHELAHQWFGNLVTMRWWNDLWLNEGFASYLEYLTVDHIMPGWNMMEQFVLDKTQAGLDLDALSNSHPISVAVHDPTEIEAIFDTISYSKGASLLYMMEKFLGQDTLKGGLHDYLQTHKFSNADTKDLWAVMSKHANHTIHVKNIMDTWTRQMGFPLIHISREGTTVSASQSRFLLTPEPRNENNTALHEPKSPYHYKWYVPLSYFTDINEEIETVWMNMTDVKFEINASVTWMKANVNQSGFYRVNYDPEMWDALIAVLKKNYTIFSPTDRASLLDDAFTLCRAGLLNVTTVLEMALYLKNERDYAPWATALGHLQSWARYLSESAPYRLFLQFTNHLLSPVATSLGWNDTGTHLEKLMRSDVMVSAVLAGVEDTVKEAKQKFYDWMNKGTRIPPNMREAIYSAGIKYGGVKEWQFCWNKYNTSRVPSERKLLLRVLGVASDPWILQRYLLATLDRDKIRPQDIKVVMSTVASNPEGGSLLAWRHLKAHWLGLQGLFGNGTFTMGSLISTTTTHFSTDYDYKEVDVFFRRIDVGSGSRSLDQALETIKLNIHWVRRNELPLYDWLTKYLGS</sequence>
<dbReference type="PANTHER" id="PTHR11533">
    <property type="entry name" value="PROTEASE M1 ZINC METALLOPROTEASE"/>
    <property type="match status" value="1"/>
</dbReference>
<evidence type="ECO:0000259" key="17">
    <source>
        <dbReference type="PROSITE" id="PS50994"/>
    </source>
</evidence>
<dbReference type="PROSITE" id="PS50994">
    <property type="entry name" value="INTEGRASE"/>
    <property type="match status" value="1"/>
</dbReference>
<evidence type="ECO:0000313" key="18">
    <source>
        <dbReference type="EMBL" id="BES87321.1"/>
    </source>
</evidence>
<keyword evidence="19" id="KW-1185">Reference proteome</keyword>
<dbReference type="InterPro" id="IPR050344">
    <property type="entry name" value="Peptidase_M1_aminopeptidases"/>
</dbReference>
<evidence type="ECO:0000256" key="9">
    <source>
        <dbReference type="ARBA" id="ARBA00022723"/>
    </source>
</evidence>
<dbReference type="PANTHER" id="PTHR11533:SF299">
    <property type="entry name" value="AMINOPEPTIDASE"/>
    <property type="match status" value="1"/>
</dbReference>
<dbReference type="Pfam" id="PF17917">
    <property type="entry name" value="RT_RNaseH"/>
    <property type="match status" value="1"/>
</dbReference>
<dbReference type="Pfam" id="PF01433">
    <property type="entry name" value="Peptidase_M1"/>
    <property type="match status" value="1"/>
</dbReference>
<dbReference type="Pfam" id="PF17921">
    <property type="entry name" value="Integrase_H2C2"/>
    <property type="match status" value="1"/>
</dbReference>
<dbReference type="InterPro" id="IPR027268">
    <property type="entry name" value="Peptidase_M4/M1_CTD_sf"/>
</dbReference>
<keyword evidence="15" id="KW-0449">Lipoprotein</keyword>
<dbReference type="EMBL" id="AP028909">
    <property type="protein sequence ID" value="BES87321.1"/>
    <property type="molecule type" value="Genomic_DNA"/>
</dbReference>
<name>A0ABN7A567_9HEMI</name>
<dbReference type="Pfam" id="PF00665">
    <property type="entry name" value="rve"/>
    <property type="match status" value="1"/>
</dbReference>
<organism evidence="18 19">
    <name type="scientific">Nesidiocoris tenuis</name>
    <dbReference type="NCBI Taxonomy" id="355587"/>
    <lineage>
        <taxon>Eukaryota</taxon>
        <taxon>Metazoa</taxon>
        <taxon>Ecdysozoa</taxon>
        <taxon>Arthropoda</taxon>
        <taxon>Hexapoda</taxon>
        <taxon>Insecta</taxon>
        <taxon>Pterygota</taxon>
        <taxon>Neoptera</taxon>
        <taxon>Paraneoptera</taxon>
        <taxon>Hemiptera</taxon>
        <taxon>Heteroptera</taxon>
        <taxon>Panheteroptera</taxon>
        <taxon>Cimicomorpha</taxon>
        <taxon>Miridae</taxon>
        <taxon>Dicyphina</taxon>
        <taxon>Nesidiocoris</taxon>
    </lineage>
</organism>
<accession>A0ABN7A567</accession>
<dbReference type="PRINTS" id="PR00756">
    <property type="entry name" value="ALADIPTASE"/>
</dbReference>
<dbReference type="InterPro" id="IPR041373">
    <property type="entry name" value="RT_RNaseH"/>
</dbReference>
<keyword evidence="5" id="KW-0645">Protease</keyword>
<keyword evidence="4" id="KW-0472">Membrane</keyword>
<keyword evidence="11" id="KW-0378">Hydrolase</keyword>
<feature type="region of interest" description="Disordered" evidence="16">
    <location>
        <begin position="585"/>
        <end position="608"/>
    </location>
</feature>
<keyword evidence="18" id="KW-0031">Aminopeptidase</keyword>
<dbReference type="SUPFAM" id="SSF56672">
    <property type="entry name" value="DNA/RNA polymerases"/>
    <property type="match status" value="1"/>
</dbReference>
<dbReference type="CDD" id="cd09274">
    <property type="entry name" value="RNase_HI_RT_Ty3"/>
    <property type="match status" value="1"/>
</dbReference>
<keyword evidence="13" id="KW-0695">RNA-directed DNA polymerase</keyword>
<dbReference type="Gene3D" id="2.60.40.1910">
    <property type="match status" value="1"/>
</dbReference>
<keyword evidence="4" id="KW-0336">GPI-anchor</keyword>
<evidence type="ECO:0000256" key="10">
    <source>
        <dbReference type="ARBA" id="ARBA00022759"/>
    </source>
</evidence>
<keyword evidence="4" id="KW-0325">Glycoprotein</keyword>
<protein>
    <submittedName>
        <fullName evidence="18">Aminopeptidase</fullName>
    </submittedName>
</protein>
<evidence type="ECO:0000313" key="19">
    <source>
        <dbReference type="Proteomes" id="UP001307889"/>
    </source>
</evidence>
<dbReference type="CDD" id="cd09601">
    <property type="entry name" value="M1_APN-Q_like"/>
    <property type="match status" value="1"/>
</dbReference>